<sequence length="115" mass="13427">MAASNENVVDLSGSVIERFLDAVQQHPCVYDTKRVDYRDVDRKNNAWELIRLFAGLSTVEECLKLWKRLRDRYTRELKAIEQTKSSGSGYVSRRAWEFAESMAFYRDCGRPRKTA</sequence>
<evidence type="ECO:0000313" key="2">
    <source>
        <dbReference type="Proteomes" id="UP000821865"/>
    </source>
</evidence>
<evidence type="ECO:0000313" key="1">
    <source>
        <dbReference type="EMBL" id="KAH7965908.1"/>
    </source>
</evidence>
<dbReference type="Proteomes" id="UP000821865">
    <property type="component" value="Chromosome 2"/>
</dbReference>
<reference evidence="1" key="1">
    <citation type="submission" date="2020-05" db="EMBL/GenBank/DDBJ databases">
        <title>Large-scale comparative analyses of tick genomes elucidate their genetic diversity and vector capacities.</title>
        <authorList>
            <person name="Jia N."/>
            <person name="Wang J."/>
            <person name="Shi W."/>
            <person name="Du L."/>
            <person name="Sun Y."/>
            <person name="Zhan W."/>
            <person name="Jiang J."/>
            <person name="Wang Q."/>
            <person name="Zhang B."/>
            <person name="Ji P."/>
            <person name="Sakyi L.B."/>
            <person name="Cui X."/>
            <person name="Yuan T."/>
            <person name="Jiang B."/>
            <person name="Yang W."/>
            <person name="Lam T.T.-Y."/>
            <person name="Chang Q."/>
            <person name="Ding S."/>
            <person name="Wang X."/>
            <person name="Zhu J."/>
            <person name="Ruan X."/>
            <person name="Zhao L."/>
            <person name="Wei J."/>
            <person name="Que T."/>
            <person name="Du C."/>
            <person name="Cheng J."/>
            <person name="Dai P."/>
            <person name="Han X."/>
            <person name="Huang E."/>
            <person name="Gao Y."/>
            <person name="Liu J."/>
            <person name="Shao H."/>
            <person name="Ye R."/>
            <person name="Li L."/>
            <person name="Wei W."/>
            <person name="Wang X."/>
            <person name="Wang C."/>
            <person name="Yang T."/>
            <person name="Huo Q."/>
            <person name="Li W."/>
            <person name="Guo W."/>
            <person name="Chen H."/>
            <person name="Zhou L."/>
            <person name="Ni X."/>
            <person name="Tian J."/>
            <person name="Zhou Y."/>
            <person name="Sheng Y."/>
            <person name="Liu T."/>
            <person name="Pan Y."/>
            <person name="Xia L."/>
            <person name="Li J."/>
            <person name="Zhao F."/>
            <person name="Cao W."/>
        </authorList>
    </citation>
    <scope>NUCLEOTIDE SEQUENCE</scope>
    <source>
        <strain evidence="1">Dsil-2018</strain>
    </source>
</reference>
<name>A0ACB8DD21_DERSI</name>
<dbReference type="EMBL" id="CM023471">
    <property type="protein sequence ID" value="KAH7965908.1"/>
    <property type="molecule type" value="Genomic_DNA"/>
</dbReference>
<keyword evidence="2" id="KW-1185">Reference proteome</keyword>
<proteinExistence type="predicted"/>
<comment type="caution">
    <text evidence="1">The sequence shown here is derived from an EMBL/GenBank/DDBJ whole genome shotgun (WGS) entry which is preliminary data.</text>
</comment>
<protein>
    <submittedName>
        <fullName evidence="1">Uncharacterized protein</fullName>
    </submittedName>
</protein>
<accession>A0ACB8DD21</accession>
<organism evidence="1 2">
    <name type="scientific">Dermacentor silvarum</name>
    <name type="common">Tick</name>
    <dbReference type="NCBI Taxonomy" id="543639"/>
    <lineage>
        <taxon>Eukaryota</taxon>
        <taxon>Metazoa</taxon>
        <taxon>Ecdysozoa</taxon>
        <taxon>Arthropoda</taxon>
        <taxon>Chelicerata</taxon>
        <taxon>Arachnida</taxon>
        <taxon>Acari</taxon>
        <taxon>Parasitiformes</taxon>
        <taxon>Ixodida</taxon>
        <taxon>Ixodoidea</taxon>
        <taxon>Ixodidae</taxon>
        <taxon>Rhipicephalinae</taxon>
        <taxon>Dermacentor</taxon>
    </lineage>
</organism>
<gene>
    <name evidence="1" type="ORF">HPB49_012031</name>
</gene>